<dbReference type="GO" id="GO:0000149">
    <property type="term" value="F:SNARE binding"/>
    <property type="evidence" value="ECO:0007669"/>
    <property type="project" value="TreeGrafter"/>
</dbReference>
<dbReference type="GO" id="GO:0005545">
    <property type="term" value="F:1-phosphatidylinositol binding"/>
    <property type="evidence" value="ECO:0007669"/>
    <property type="project" value="InterPro"/>
</dbReference>
<protein>
    <recommendedName>
        <fullName evidence="10">ENTH domain-containing protein</fullName>
    </recommendedName>
</protein>
<dbReference type="EMBL" id="KZ305039">
    <property type="protein sequence ID" value="PIA41742.1"/>
    <property type="molecule type" value="Genomic_DNA"/>
</dbReference>
<dbReference type="GO" id="GO:0006900">
    <property type="term" value="P:vesicle budding from membrane"/>
    <property type="evidence" value="ECO:0007669"/>
    <property type="project" value="TreeGrafter"/>
</dbReference>
<dbReference type="Gene3D" id="1.20.58.150">
    <property type="entry name" value="ANTH domain"/>
    <property type="match status" value="1"/>
</dbReference>
<dbReference type="CDD" id="cd16987">
    <property type="entry name" value="ANTH_N_AP180_plant"/>
    <property type="match status" value="1"/>
</dbReference>
<dbReference type="SUPFAM" id="SSF48464">
    <property type="entry name" value="ENTH/VHS domain"/>
    <property type="match status" value="1"/>
</dbReference>
<feature type="region of interest" description="Disordered" evidence="9">
    <location>
        <begin position="486"/>
        <end position="508"/>
    </location>
</feature>
<dbReference type="InterPro" id="IPR013809">
    <property type="entry name" value="ENTH"/>
</dbReference>
<dbReference type="PANTHER" id="PTHR22951">
    <property type="entry name" value="CLATHRIN ASSEMBLY PROTEIN"/>
    <property type="match status" value="1"/>
</dbReference>
<feature type="compositionally biased region" description="Basic and acidic residues" evidence="9">
    <location>
        <begin position="337"/>
        <end position="349"/>
    </location>
</feature>
<dbReference type="InterPro" id="IPR048050">
    <property type="entry name" value="ANTH_N_plant"/>
</dbReference>
<dbReference type="InterPro" id="IPR014712">
    <property type="entry name" value="ANTH_dom_sf"/>
</dbReference>
<keyword evidence="7" id="KW-0168">Coated pit</keyword>
<accession>A0A2G5DE36</accession>
<dbReference type="GO" id="GO:0005794">
    <property type="term" value="C:Golgi apparatus"/>
    <property type="evidence" value="ECO:0007669"/>
    <property type="project" value="UniProtKB-SubCell"/>
</dbReference>
<dbReference type="GO" id="GO:0072583">
    <property type="term" value="P:clathrin-dependent endocytosis"/>
    <property type="evidence" value="ECO:0007669"/>
    <property type="project" value="InterPro"/>
</dbReference>
<dbReference type="Gene3D" id="1.25.40.90">
    <property type="match status" value="1"/>
</dbReference>
<dbReference type="STRING" id="218851.A0A2G5DE36"/>
<evidence type="ECO:0000256" key="9">
    <source>
        <dbReference type="SAM" id="MobiDB-lite"/>
    </source>
</evidence>
<evidence type="ECO:0000256" key="5">
    <source>
        <dbReference type="ARBA" id="ARBA00023034"/>
    </source>
</evidence>
<evidence type="ECO:0000313" key="12">
    <source>
        <dbReference type="Proteomes" id="UP000230069"/>
    </source>
</evidence>
<dbReference type="GO" id="GO:0048268">
    <property type="term" value="P:clathrin coat assembly"/>
    <property type="evidence" value="ECO:0007669"/>
    <property type="project" value="InterPro"/>
</dbReference>
<feature type="region of interest" description="Disordered" evidence="9">
    <location>
        <begin position="337"/>
        <end position="397"/>
    </location>
</feature>
<organism evidence="11 12">
    <name type="scientific">Aquilegia coerulea</name>
    <name type="common">Rocky mountain columbine</name>
    <dbReference type="NCBI Taxonomy" id="218851"/>
    <lineage>
        <taxon>Eukaryota</taxon>
        <taxon>Viridiplantae</taxon>
        <taxon>Streptophyta</taxon>
        <taxon>Embryophyta</taxon>
        <taxon>Tracheophyta</taxon>
        <taxon>Spermatophyta</taxon>
        <taxon>Magnoliopsida</taxon>
        <taxon>Ranunculales</taxon>
        <taxon>Ranunculaceae</taxon>
        <taxon>Thalictroideae</taxon>
        <taxon>Aquilegia</taxon>
    </lineage>
</organism>
<dbReference type="OrthoDB" id="44015at2759"/>
<gene>
    <name evidence="11" type="ORF">AQUCO_02200283v1</name>
</gene>
<dbReference type="SMART" id="SM00273">
    <property type="entry name" value="ENTH"/>
    <property type="match status" value="1"/>
</dbReference>
<reference evidence="11 12" key="1">
    <citation type="submission" date="2017-09" db="EMBL/GenBank/DDBJ databases">
        <title>WGS assembly of Aquilegia coerulea Goldsmith.</title>
        <authorList>
            <person name="Hodges S."/>
            <person name="Kramer E."/>
            <person name="Nordborg M."/>
            <person name="Tomkins J."/>
            <person name="Borevitz J."/>
            <person name="Derieg N."/>
            <person name="Yan J."/>
            <person name="Mihaltcheva S."/>
            <person name="Hayes R.D."/>
            <person name="Rokhsar D."/>
        </authorList>
    </citation>
    <scope>NUCLEOTIDE SEQUENCE [LARGE SCALE GENOMIC DNA]</scope>
    <source>
        <strain evidence="12">cv. Goldsmith</strain>
    </source>
</reference>
<dbReference type="Pfam" id="PF07651">
    <property type="entry name" value="ANTH"/>
    <property type="match status" value="1"/>
</dbReference>
<dbReference type="InterPro" id="IPR008942">
    <property type="entry name" value="ENTH_VHS"/>
</dbReference>
<dbReference type="PANTHER" id="PTHR22951:SF12">
    <property type="entry name" value="OS05G0426100 PROTEIN"/>
    <property type="match status" value="1"/>
</dbReference>
<sequence length="583" mass="66833">MAPSKLRKAIGAVKDRTSISLAKVSNSNYFADLDVAILKATRHEEYPADERYIREIIAMTLCSRSHVSSCVSSVSKRLNKTKNWTVALKTLMLIQRLLSEGDPGYEKEMFYATRRGTRLLNMSDFRDHTKSGSWDYSAYVRTYALYLDEQLEFRMHNRRRRRGSLGGEDDDEEVILTKKSSPIPTTPVRDMKTDHIFTRTQHLQQLLERFLACRPTGPAKNNRVVLASLYPIVKESFQIYYDIAEIMNILIERFMDLEVRDCTKVHEMFIRMSKQFDELDTFYQWCKATGVARSSEYPEVDKIEQKKIDLMDEFIKDKMVLAQCKRVKNQELKNEAKCTEDKVPKDINKARASPPPKEIREEKKEEKKEEIKQEKKEQGNCTKQQPKLLDIGDTREERNEERDKLALVLIDVGTPRKSDTTAPEWVAFTADNSANWEASLVQSTSVLNKQNPTMGGGFDQLLLDGMYQESTKATTLREAWEATGSASSLASGSNGNQQTMLALPAPPVSNNGRTNGFVDPFSASLSVVPPAYVQMSEMEMKQKRLVEEQLLWQHYARDGRQGHIGVQKYPFGMGSYNHTYQRF</sequence>
<dbReference type="InParanoid" id="A0A2G5DE36"/>
<keyword evidence="12" id="KW-1185">Reference proteome</keyword>
<comment type="subcellular location">
    <subcellularLocation>
        <location evidence="1">Cytoplasmic vesicle</location>
        <location evidence="1">Clathrin-coated vesicle</location>
    </subcellularLocation>
    <subcellularLocation>
        <location evidence="2">Golgi apparatus</location>
    </subcellularLocation>
    <subcellularLocation>
        <location evidence="3">Membrane</location>
        <location evidence="3">Clathrin-coated pit</location>
    </subcellularLocation>
</comment>
<dbReference type="InterPro" id="IPR045192">
    <property type="entry name" value="AP180-like"/>
</dbReference>
<proteinExistence type="predicted"/>
<evidence type="ECO:0000256" key="2">
    <source>
        <dbReference type="ARBA" id="ARBA00004555"/>
    </source>
</evidence>
<feature type="compositionally biased region" description="Basic and acidic residues" evidence="9">
    <location>
        <begin position="357"/>
        <end position="378"/>
    </location>
</feature>
<dbReference type="FunFam" id="1.20.58.150:FF:000005">
    <property type="entry name" value="putative clathrin assembly protein At2g25430"/>
    <property type="match status" value="1"/>
</dbReference>
<dbReference type="Proteomes" id="UP000230069">
    <property type="component" value="Unassembled WGS sequence"/>
</dbReference>
<evidence type="ECO:0000256" key="4">
    <source>
        <dbReference type="ARBA" id="ARBA00022583"/>
    </source>
</evidence>
<evidence type="ECO:0000256" key="7">
    <source>
        <dbReference type="ARBA" id="ARBA00023176"/>
    </source>
</evidence>
<evidence type="ECO:0000259" key="10">
    <source>
        <dbReference type="PROSITE" id="PS50942"/>
    </source>
</evidence>
<keyword evidence="8" id="KW-0968">Cytoplasmic vesicle</keyword>
<keyword evidence="5" id="KW-0333">Golgi apparatus</keyword>
<feature type="domain" description="ENTH" evidence="10">
    <location>
        <begin position="25"/>
        <end position="161"/>
    </location>
</feature>
<dbReference type="InterPro" id="IPR011417">
    <property type="entry name" value="ANTH_dom"/>
</dbReference>
<dbReference type="GO" id="GO:0030136">
    <property type="term" value="C:clathrin-coated vesicle"/>
    <property type="evidence" value="ECO:0007669"/>
    <property type="project" value="UniProtKB-SubCell"/>
</dbReference>
<keyword evidence="6" id="KW-0472">Membrane</keyword>
<feature type="compositionally biased region" description="Low complexity" evidence="9">
    <location>
        <begin position="486"/>
        <end position="496"/>
    </location>
</feature>
<name>A0A2G5DE36_AQUCA</name>
<dbReference type="GO" id="GO:0032050">
    <property type="term" value="F:clathrin heavy chain binding"/>
    <property type="evidence" value="ECO:0007669"/>
    <property type="project" value="TreeGrafter"/>
</dbReference>
<evidence type="ECO:0000256" key="3">
    <source>
        <dbReference type="ARBA" id="ARBA00004600"/>
    </source>
</evidence>
<dbReference type="FunFam" id="1.25.40.90:FF:000019">
    <property type="entry name" value="Clathrin coat assembly protein"/>
    <property type="match status" value="1"/>
</dbReference>
<dbReference type="GO" id="GO:0005905">
    <property type="term" value="C:clathrin-coated pit"/>
    <property type="evidence" value="ECO:0007669"/>
    <property type="project" value="UniProtKB-SubCell"/>
</dbReference>
<evidence type="ECO:0000256" key="1">
    <source>
        <dbReference type="ARBA" id="ARBA00004132"/>
    </source>
</evidence>
<dbReference type="AlphaFoldDB" id="A0A2G5DE36"/>
<evidence type="ECO:0000256" key="8">
    <source>
        <dbReference type="ARBA" id="ARBA00023329"/>
    </source>
</evidence>
<keyword evidence="4" id="KW-0254">Endocytosis</keyword>
<evidence type="ECO:0000256" key="6">
    <source>
        <dbReference type="ARBA" id="ARBA00023136"/>
    </source>
</evidence>
<dbReference type="SUPFAM" id="SSF89009">
    <property type="entry name" value="GAT-like domain"/>
    <property type="match status" value="1"/>
</dbReference>
<dbReference type="PROSITE" id="PS50942">
    <property type="entry name" value="ENTH"/>
    <property type="match status" value="1"/>
</dbReference>
<dbReference type="GO" id="GO:0005546">
    <property type="term" value="F:phosphatidylinositol-4,5-bisphosphate binding"/>
    <property type="evidence" value="ECO:0007669"/>
    <property type="project" value="TreeGrafter"/>
</dbReference>
<evidence type="ECO:0000313" key="11">
    <source>
        <dbReference type="EMBL" id="PIA41742.1"/>
    </source>
</evidence>